<dbReference type="Proteomes" id="UP000215914">
    <property type="component" value="Unassembled WGS sequence"/>
</dbReference>
<dbReference type="PANTHER" id="PTHR43047:SF68">
    <property type="entry name" value="HISTIDINE KINASE 5"/>
    <property type="match status" value="1"/>
</dbReference>
<dbReference type="InterPro" id="IPR003594">
    <property type="entry name" value="HATPase_dom"/>
</dbReference>
<sequence length="64" mass="7089">MRYGVFIPALIVVYFITMMSETVLPNLFKKYMQAGADTTPKYGGTGLGLAICKQLLEPQLGFLK</sequence>
<dbReference type="PRINTS" id="PR00344">
    <property type="entry name" value="BCTRLSENSOR"/>
</dbReference>
<gene>
    <name evidence="7" type="ORF">HanXRQr2_Chr13g0569601</name>
</gene>
<protein>
    <recommendedName>
        <fullName evidence="2">histidine kinase</fullName>
        <ecNumber evidence="2">2.7.13.3</ecNumber>
    </recommendedName>
</protein>
<dbReference type="EC" id="2.7.13.3" evidence="2"/>
<reference evidence="7" key="2">
    <citation type="submission" date="2020-06" db="EMBL/GenBank/DDBJ databases">
        <title>Helianthus annuus Genome sequencing and assembly Release 2.</title>
        <authorList>
            <person name="Gouzy J."/>
            <person name="Langlade N."/>
            <person name="Munos S."/>
        </authorList>
    </citation>
    <scope>NUCLEOTIDE SEQUENCE</scope>
    <source>
        <tissue evidence="7">Leaves</tissue>
    </source>
</reference>
<keyword evidence="4 7" id="KW-0418">Kinase</keyword>
<reference evidence="7" key="1">
    <citation type="journal article" date="2017" name="Nature">
        <title>The sunflower genome provides insights into oil metabolism, flowering and Asterid evolution.</title>
        <authorList>
            <person name="Badouin H."/>
            <person name="Gouzy J."/>
            <person name="Grassa C.J."/>
            <person name="Murat F."/>
            <person name="Staton S.E."/>
            <person name="Cottret L."/>
            <person name="Lelandais-Briere C."/>
            <person name="Owens G.L."/>
            <person name="Carrere S."/>
            <person name="Mayjonade B."/>
            <person name="Legrand L."/>
            <person name="Gill N."/>
            <person name="Kane N.C."/>
            <person name="Bowers J.E."/>
            <person name="Hubner S."/>
            <person name="Bellec A."/>
            <person name="Berard A."/>
            <person name="Berges H."/>
            <person name="Blanchet N."/>
            <person name="Boniface M.C."/>
            <person name="Brunel D."/>
            <person name="Catrice O."/>
            <person name="Chaidir N."/>
            <person name="Claudel C."/>
            <person name="Donnadieu C."/>
            <person name="Faraut T."/>
            <person name="Fievet G."/>
            <person name="Helmstetter N."/>
            <person name="King M."/>
            <person name="Knapp S.J."/>
            <person name="Lai Z."/>
            <person name="Le Paslier M.C."/>
            <person name="Lippi Y."/>
            <person name="Lorenzon L."/>
            <person name="Mandel J.R."/>
            <person name="Marage G."/>
            <person name="Marchand G."/>
            <person name="Marquand E."/>
            <person name="Bret-Mestries E."/>
            <person name="Morien E."/>
            <person name="Nambeesan S."/>
            <person name="Nguyen T."/>
            <person name="Pegot-Espagnet P."/>
            <person name="Pouilly N."/>
            <person name="Raftis F."/>
            <person name="Sallet E."/>
            <person name="Schiex T."/>
            <person name="Thomas J."/>
            <person name="Vandecasteele C."/>
            <person name="Vares D."/>
            <person name="Vear F."/>
            <person name="Vautrin S."/>
            <person name="Crespi M."/>
            <person name="Mangin B."/>
            <person name="Burke J.M."/>
            <person name="Salse J."/>
            <person name="Munos S."/>
            <person name="Vincourt P."/>
            <person name="Rieseberg L.H."/>
            <person name="Langlade N.B."/>
        </authorList>
    </citation>
    <scope>NUCLEOTIDE SEQUENCE</scope>
    <source>
        <tissue evidence="7">Leaves</tissue>
    </source>
</reference>
<name>A0A9K3EER5_HELAN</name>
<keyword evidence="5" id="KW-0472">Membrane</keyword>
<evidence type="ECO:0000256" key="1">
    <source>
        <dbReference type="ARBA" id="ARBA00000085"/>
    </source>
</evidence>
<dbReference type="PANTHER" id="PTHR43047">
    <property type="entry name" value="TWO-COMPONENT HISTIDINE PROTEIN KINASE"/>
    <property type="match status" value="1"/>
</dbReference>
<keyword evidence="5" id="KW-1133">Transmembrane helix</keyword>
<evidence type="ECO:0000256" key="4">
    <source>
        <dbReference type="ARBA" id="ARBA00022777"/>
    </source>
</evidence>
<proteinExistence type="predicted"/>
<evidence type="ECO:0000313" key="8">
    <source>
        <dbReference type="Proteomes" id="UP000215914"/>
    </source>
</evidence>
<evidence type="ECO:0000259" key="6">
    <source>
        <dbReference type="Pfam" id="PF02518"/>
    </source>
</evidence>
<dbReference type="InterPro" id="IPR004358">
    <property type="entry name" value="Sig_transdc_His_kin-like_C"/>
</dbReference>
<keyword evidence="8" id="KW-1185">Reference proteome</keyword>
<dbReference type="Pfam" id="PF02518">
    <property type="entry name" value="HATPase_c"/>
    <property type="match status" value="1"/>
</dbReference>
<comment type="catalytic activity">
    <reaction evidence="1">
        <text>ATP + protein L-histidine = ADP + protein N-phospho-L-histidine.</text>
        <dbReference type="EC" id="2.7.13.3"/>
    </reaction>
</comment>
<evidence type="ECO:0000256" key="2">
    <source>
        <dbReference type="ARBA" id="ARBA00012438"/>
    </source>
</evidence>
<dbReference type="Gramene" id="mRNA:HanXRQr2_Chr13g0569601">
    <property type="protein sequence ID" value="mRNA:HanXRQr2_Chr13g0569601"/>
    <property type="gene ID" value="HanXRQr2_Chr13g0569601"/>
</dbReference>
<evidence type="ECO:0000313" key="7">
    <source>
        <dbReference type="EMBL" id="KAF5771842.1"/>
    </source>
</evidence>
<organism evidence="7 8">
    <name type="scientific">Helianthus annuus</name>
    <name type="common">Common sunflower</name>
    <dbReference type="NCBI Taxonomy" id="4232"/>
    <lineage>
        <taxon>Eukaryota</taxon>
        <taxon>Viridiplantae</taxon>
        <taxon>Streptophyta</taxon>
        <taxon>Embryophyta</taxon>
        <taxon>Tracheophyta</taxon>
        <taxon>Spermatophyta</taxon>
        <taxon>Magnoliopsida</taxon>
        <taxon>eudicotyledons</taxon>
        <taxon>Gunneridae</taxon>
        <taxon>Pentapetalae</taxon>
        <taxon>asterids</taxon>
        <taxon>campanulids</taxon>
        <taxon>Asterales</taxon>
        <taxon>Asteraceae</taxon>
        <taxon>Asteroideae</taxon>
        <taxon>Heliantheae alliance</taxon>
        <taxon>Heliantheae</taxon>
        <taxon>Helianthus</taxon>
    </lineage>
</organism>
<comment type="caution">
    <text evidence="7">The sequence shown here is derived from an EMBL/GenBank/DDBJ whole genome shotgun (WGS) entry which is preliminary data.</text>
</comment>
<evidence type="ECO:0000256" key="5">
    <source>
        <dbReference type="SAM" id="Phobius"/>
    </source>
</evidence>
<dbReference type="EMBL" id="MNCJ02000328">
    <property type="protein sequence ID" value="KAF5771842.1"/>
    <property type="molecule type" value="Genomic_DNA"/>
</dbReference>
<dbReference type="AlphaFoldDB" id="A0A9K3EER5"/>
<dbReference type="SUPFAM" id="SSF55874">
    <property type="entry name" value="ATPase domain of HSP90 chaperone/DNA topoisomerase II/histidine kinase"/>
    <property type="match status" value="1"/>
</dbReference>
<accession>A0A9K3EER5</accession>
<keyword evidence="5" id="KW-0812">Transmembrane</keyword>
<feature type="transmembrane region" description="Helical" evidence="5">
    <location>
        <begin position="6"/>
        <end position="24"/>
    </location>
</feature>
<dbReference type="InterPro" id="IPR036890">
    <property type="entry name" value="HATPase_C_sf"/>
</dbReference>
<feature type="domain" description="Histidine kinase/HSP90-like ATPase" evidence="6">
    <location>
        <begin position="19"/>
        <end position="60"/>
    </location>
</feature>
<keyword evidence="3 7" id="KW-0808">Transferase</keyword>
<evidence type="ECO:0000256" key="3">
    <source>
        <dbReference type="ARBA" id="ARBA00022679"/>
    </source>
</evidence>
<dbReference type="Gene3D" id="3.30.565.10">
    <property type="entry name" value="Histidine kinase-like ATPase, C-terminal domain"/>
    <property type="match status" value="1"/>
</dbReference>
<dbReference type="GO" id="GO:0004673">
    <property type="term" value="F:protein histidine kinase activity"/>
    <property type="evidence" value="ECO:0007669"/>
    <property type="project" value="UniProtKB-EC"/>
</dbReference>